<dbReference type="InterPro" id="IPR011545">
    <property type="entry name" value="DEAD/DEAH_box_helicase_dom"/>
</dbReference>
<dbReference type="Gene3D" id="1.10.150.20">
    <property type="entry name" value="5' to 3' exonuclease, C-terminal subdomain"/>
    <property type="match status" value="1"/>
</dbReference>
<dbReference type="CDD" id="cd18795">
    <property type="entry name" value="SF2_C_Ski2"/>
    <property type="match status" value="1"/>
</dbReference>
<evidence type="ECO:0000256" key="9">
    <source>
        <dbReference type="ARBA" id="ARBA00034617"/>
    </source>
</evidence>
<dbReference type="GO" id="GO:0006281">
    <property type="term" value="P:DNA repair"/>
    <property type="evidence" value="ECO:0007669"/>
    <property type="project" value="UniProtKB-UniRule"/>
</dbReference>
<dbReference type="AlphaFoldDB" id="A0RYB7"/>
<comment type="subunit">
    <text evidence="10">Monomer.</text>
</comment>
<dbReference type="SMART" id="SM00487">
    <property type="entry name" value="DEXDc"/>
    <property type="match status" value="1"/>
</dbReference>
<keyword evidence="2 10" id="KW-0227">DNA damage</keyword>
<evidence type="ECO:0000259" key="12">
    <source>
        <dbReference type="PROSITE" id="PS51194"/>
    </source>
</evidence>
<dbReference type="SMART" id="SM00490">
    <property type="entry name" value="HELICc"/>
    <property type="match status" value="1"/>
</dbReference>
<dbReference type="InterPro" id="IPR036390">
    <property type="entry name" value="WH_DNA-bd_sf"/>
</dbReference>
<evidence type="ECO:0000256" key="2">
    <source>
        <dbReference type="ARBA" id="ARBA00022763"/>
    </source>
</evidence>
<dbReference type="KEGG" id="csy:CENSYa_1722"/>
<comment type="function">
    <text evidence="10">DNA-dependent ATPase and 3'-5' DNA helicase that may be involved in repair of stalled replication forks.</text>
</comment>
<dbReference type="GO" id="GO:0003677">
    <property type="term" value="F:DNA binding"/>
    <property type="evidence" value="ECO:0007669"/>
    <property type="project" value="UniProtKB-UniRule"/>
</dbReference>
<dbReference type="Gene3D" id="1.10.3380.30">
    <property type="match status" value="1"/>
</dbReference>
<sequence>MRISELDIPRPAIEFLEGEGYKKLYPPQAAAAKAGLTDGKSVLVSAPTASGKTLIAAIAMISHLSRNRGKAVYLSPLRALAAEKFAEFGKIGGIPLGRPVRVGVSTGDFEKAGRSLGNNDILVLTNERMDSLIRRRPDWMDEVGLVIADEIHLIGDRSRGPTLEMVLTKLRGLRSSPQVVALSATISNADEIAGWLDCTLVHSTWRPVPLSEGVYQDGEVAMGDGSRHEVAATGGGPAVDLAAESVAEGGQSLIFADTRARSASLAAKASAVIPEAKGADAAKLAAAAKKIISSGGETKLAKTLAELVEKGAAFHHAGLNQDCRSVVEEEFRSGRIRLLASTPTLAAGVNLPARRVVISSVMRYNSSSGMSEPISILEYKQLCGRAGRPQYDKSGEAIVVGGVNADEIFDRYIGGEPEPIRSAMVDDRALRIHVLSLVTTSPGIKEDDVTEFFLGTLGGQQSGESTVKFSVAVALRFLQEEGMLGRRGGRLAATKMGRLVSRLYMDPMTAVTLRDAVGEASPGRMHTLGFLHLVSECSEFMPRFALRQKDHEVAEMMLEAGRGELLRPVYSYECGRGLLALHRWIGESPEAKLAEDLKFESGDVHRMVESSGWLLRCIWEISKHQERPDLLGELDVLRSRVAYGIKAELVPLVSIKGIGRVRSRRLFRGGIKGPGDLAAVPVERLSRVEGIGATLANNIKSQLRKGG</sequence>
<name>A0RYB7_CENSY</name>
<dbReference type="Gene3D" id="3.40.50.300">
    <property type="entry name" value="P-loop containing nucleotide triphosphate hydrolases"/>
    <property type="match status" value="2"/>
</dbReference>
<dbReference type="GO" id="GO:0043138">
    <property type="term" value="F:3'-5' DNA helicase activity"/>
    <property type="evidence" value="ECO:0007669"/>
    <property type="project" value="UniProtKB-UniRule"/>
</dbReference>
<dbReference type="STRING" id="414004.CENSYa_1722"/>
<feature type="domain" description="Helicase C-terminal" evidence="12">
    <location>
        <begin position="238"/>
        <end position="436"/>
    </location>
</feature>
<dbReference type="SUPFAM" id="SSF158702">
    <property type="entry name" value="Sec63 N-terminal domain-like"/>
    <property type="match status" value="1"/>
</dbReference>
<dbReference type="PANTHER" id="PTHR47961">
    <property type="entry name" value="DNA POLYMERASE THETA, PUTATIVE (AFU_ORTHOLOGUE AFUA_1G05260)-RELATED"/>
    <property type="match status" value="1"/>
</dbReference>
<dbReference type="EnsemblBacteria" id="ABK78334">
    <property type="protein sequence ID" value="ABK78334"/>
    <property type="gene ID" value="CENSYa_1722"/>
</dbReference>
<proteinExistence type="inferred from homology"/>
<dbReference type="InterPro" id="IPR027417">
    <property type="entry name" value="P-loop_NTPase"/>
</dbReference>
<evidence type="ECO:0000256" key="4">
    <source>
        <dbReference type="ARBA" id="ARBA00022806"/>
    </source>
</evidence>
<dbReference type="InterPro" id="IPR050474">
    <property type="entry name" value="Hel308_SKI2-like"/>
</dbReference>
<dbReference type="PANTHER" id="PTHR47961:SF10">
    <property type="entry name" value="ATP-DEPENDENT DNA HELICASE HEL308"/>
    <property type="match status" value="1"/>
</dbReference>
<evidence type="ECO:0000259" key="11">
    <source>
        <dbReference type="PROSITE" id="PS51192"/>
    </source>
</evidence>
<dbReference type="PROSITE" id="PS51194">
    <property type="entry name" value="HELICASE_CTER"/>
    <property type="match status" value="1"/>
</dbReference>
<evidence type="ECO:0000256" key="8">
    <source>
        <dbReference type="ARBA" id="ARBA00023235"/>
    </source>
</evidence>
<feature type="domain" description="Helicase ATP-binding" evidence="11">
    <location>
        <begin position="33"/>
        <end position="204"/>
    </location>
</feature>
<dbReference type="PATRIC" id="fig|414004.10.peg.1569"/>
<gene>
    <name evidence="10" type="primary">hel308</name>
    <name evidence="13" type="ordered locus">CENSYa_1722</name>
</gene>
<evidence type="ECO:0000256" key="10">
    <source>
        <dbReference type="HAMAP-Rule" id="MF_00442"/>
    </source>
</evidence>
<keyword evidence="1 10" id="KW-0547">Nucleotide-binding</keyword>
<organism evidence="13 14">
    <name type="scientific">Cenarchaeum symbiosum (strain A)</name>
    <dbReference type="NCBI Taxonomy" id="414004"/>
    <lineage>
        <taxon>Archaea</taxon>
        <taxon>Nitrososphaerota</taxon>
        <taxon>Candidatus Cenarchaeales</taxon>
        <taxon>Candidatus Cenarchaeaceae</taxon>
        <taxon>Candidatus Cenarchaeum</taxon>
    </lineage>
</organism>
<dbReference type="Pfam" id="PF14520">
    <property type="entry name" value="HHH_5"/>
    <property type="match status" value="1"/>
</dbReference>
<keyword evidence="6 10" id="KW-0238">DNA-binding</keyword>
<dbReference type="Pfam" id="PF00271">
    <property type="entry name" value="Helicase_C"/>
    <property type="match status" value="1"/>
</dbReference>
<comment type="catalytic activity">
    <reaction evidence="9 10">
        <text>Couples ATP hydrolysis with the unwinding of duplex DNA by translocating in the 3'-5' direction.</text>
        <dbReference type="EC" id="5.6.2.4"/>
    </reaction>
</comment>
<feature type="binding site" evidence="10">
    <location>
        <position position="28"/>
    </location>
    <ligand>
        <name>ATP</name>
        <dbReference type="ChEBI" id="CHEBI:30616"/>
    </ligand>
</feature>
<dbReference type="Pfam" id="PF21280">
    <property type="entry name" value="Helicase_dom4_arc"/>
    <property type="match status" value="1"/>
</dbReference>
<protein>
    <recommendedName>
        <fullName evidence="10">ATP-dependent DNA helicase Hel308</fullName>
        <ecNumber evidence="10">5.6.2.4</ecNumber>
    </recommendedName>
    <alternativeName>
        <fullName evidence="10">DNA 3'-5' helicase Hel308</fullName>
    </alternativeName>
</protein>
<dbReference type="InterPro" id="IPR048772">
    <property type="entry name" value="Hel308-like_dom4"/>
</dbReference>
<reference evidence="13 14" key="1">
    <citation type="journal article" date="2006" name="Proc. Natl. Acad. Sci. U.S.A.">
        <title>Genomic analysis of the uncultivated marine crenarchaeote Cenarchaeum symbiosum.</title>
        <authorList>
            <person name="Hallam S.J."/>
            <person name="Konstantinidis K.T."/>
            <person name="Putnam N."/>
            <person name="Schleper C."/>
            <person name="Watanabe Y."/>
            <person name="Sugahara J."/>
            <person name="Preston C."/>
            <person name="de la Torre J."/>
            <person name="Richardson P.M."/>
            <person name="DeLong E.F."/>
        </authorList>
    </citation>
    <scope>NUCLEOTIDE SEQUENCE [LARGE SCALE GENOMIC DNA]</scope>
    <source>
        <strain evidence="14">A</strain>
    </source>
</reference>
<evidence type="ECO:0000313" key="14">
    <source>
        <dbReference type="Proteomes" id="UP000000758"/>
    </source>
</evidence>
<dbReference type="EC" id="5.6.2.4" evidence="10"/>
<keyword evidence="5 10" id="KW-0067">ATP-binding</keyword>
<dbReference type="InterPro" id="IPR001650">
    <property type="entry name" value="Helicase_C-like"/>
</dbReference>
<evidence type="ECO:0000313" key="13">
    <source>
        <dbReference type="EMBL" id="ABK78334.1"/>
    </source>
</evidence>
<keyword evidence="8 10" id="KW-0413">Isomerase</keyword>
<dbReference type="GO" id="GO:0016887">
    <property type="term" value="F:ATP hydrolysis activity"/>
    <property type="evidence" value="ECO:0007669"/>
    <property type="project" value="RHEA"/>
</dbReference>
<evidence type="ECO:0000256" key="6">
    <source>
        <dbReference type="ARBA" id="ARBA00023125"/>
    </source>
</evidence>
<comment type="catalytic activity">
    <reaction evidence="10">
        <text>ATP + H2O = ADP + phosphate + H(+)</text>
        <dbReference type="Rhea" id="RHEA:13065"/>
        <dbReference type="ChEBI" id="CHEBI:15377"/>
        <dbReference type="ChEBI" id="CHEBI:15378"/>
        <dbReference type="ChEBI" id="CHEBI:30616"/>
        <dbReference type="ChEBI" id="CHEBI:43474"/>
        <dbReference type="ChEBI" id="CHEBI:456216"/>
        <dbReference type="EC" id="5.6.2.4"/>
    </reaction>
</comment>
<evidence type="ECO:0000256" key="7">
    <source>
        <dbReference type="ARBA" id="ARBA00023204"/>
    </source>
</evidence>
<dbReference type="HOGENOM" id="CLU_006553_3_0_2"/>
<keyword evidence="7 10" id="KW-0234">DNA repair</keyword>
<dbReference type="HAMAP" id="MF_00442">
    <property type="entry name" value="Helicase_Hel308"/>
    <property type="match status" value="1"/>
</dbReference>
<evidence type="ECO:0000256" key="5">
    <source>
        <dbReference type="ARBA" id="ARBA00022840"/>
    </source>
</evidence>
<dbReference type="SUPFAM" id="SSF46785">
    <property type="entry name" value="Winged helix' DNA-binding domain"/>
    <property type="match status" value="1"/>
</dbReference>
<dbReference type="PROSITE" id="PS51192">
    <property type="entry name" value="HELICASE_ATP_BIND_1"/>
    <property type="match status" value="1"/>
</dbReference>
<evidence type="ECO:0000256" key="3">
    <source>
        <dbReference type="ARBA" id="ARBA00022801"/>
    </source>
</evidence>
<dbReference type="InterPro" id="IPR014001">
    <property type="entry name" value="Helicase_ATP-bd"/>
</dbReference>
<dbReference type="GO" id="GO:0005524">
    <property type="term" value="F:ATP binding"/>
    <property type="evidence" value="ECO:0007669"/>
    <property type="project" value="UniProtKB-UniRule"/>
</dbReference>
<keyword evidence="3 10" id="KW-0378">Hydrolase</keyword>
<dbReference type="EMBL" id="DP000238">
    <property type="protein sequence ID" value="ABK78334.1"/>
    <property type="molecule type" value="Genomic_DNA"/>
</dbReference>
<dbReference type="FunFam" id="3.40.50.300:FF:003787">
    <property type="entry name" value="ATP-dependent DNA helicase Hel308"/>
    <property type="match status" value="1"/>
</dbReference>
<keyword evidence="14" id="KW-1185">Reference proteome</keyword>
<dbReference type="Proteomes" id="UP000000758">
    <property type="component" value="Chromosome"/>
</dbReference>
<dbReference type="InterPro" id="IPR022965">
    <property type="entry name" value="Helicase_Hel308"/>
</dbReference>
<keyword evidence="4 10" id="KW-0347">Helicase</keyword>
<dbReference type="Pfam" id="PF00270">
    <property type="entry name" value="DEAD"/>
    <property type="match status" value="1"/>
</dbReference>
<dbReference type="SUPFAM" id="SSF52540">
    <property type="entry name" value="P-loop containing nucleoside triphosphate hydrolases"/>
    <property type="match status" value="2"/>
</dbReference>
<comment type="similarity">
    <text evidence="10">Belongs to the helicase family. Hel308 subfamily.</text>
</comment>
<accession>A0RYB7</accession>
<evidence type="ECO:0000256" key="1">
    <source>
        <dbReference type="ARBA" id="ARBA00022741"/>
    </source>
</evidence>